<name>A0A5N5DSY7_9PEZI</name>
<organism evidence="1 2">
    <name type="scientific">Lasiodiplodia theobromae</name>
    <dbReference type="NCBI Taxonomy" id="45133"/>
    <lineage>
        <taxon>Eukaryota</taxon>
        <taxon>Fungi</taxon>
        <taxon>Dikarya</taxon>
        <taxon>Ascomycota</taxon>
        <taxon>Pezizomycotina</taxon>
        <taxon>Dothideomycetes</taxon>
        <taxon>Dothideomycetes incertae sedis</taxon>
        <taxon>Botryosphaeriales</taxon>
        <taxon>Botryosphaeriaceae</taxon>
        <taxon>Lasiodiplodia</taxon>
    </lineage>
</organism>
<gene>
    <name evidence="1" type="ORF">DBV05_g772</name>
</gene>
<accession>A0A5N5DSY7</accession>
<dbReference type="EMBL" id="VCHE01000003">
    <property type="protein sequence ID" value="KAB2580491.1"/>
    <property type="molecule type" value="Genomic_DNA"/>
</dbReference>
<comment type="caution">
    <text evidence="1">The sequence shown here is derived from an EMBL/GenBank/DDBJ whole genome shotgun (WGS) entry which is preliminary data.</text>
</comment>
<evidence type="ECO:0000313" key="2">
    <source>
        <dbReference type="Proteomes" id="UP000325902"/>
    </source>
</evidence>
<reference evidence="1 2" key="1">
    <citation type="journal article" date="2019" name="Sci. Rep.">
        <title>A multi-omics analysis of the grapevine pathogen Lasiodiplodia theobromae reveals that temperature affects the expression of virulence- and pathogenicity-related genes.</title>
        <authorList>
            <person name="Felix C."/>
            <person name="Meneses R."/>
            <person name="Goncalves M.F.M."/>
            <person name="Tilleman L."/>
            <person name="Duarte A.S."/>
            <person name="Jorrin-Novo J.V."/>
            <person name="Van de Peer Y."/>
            <person name="Deforce D."/>
            <person name="Van Nieuwerburgh F."/>
            <person name="Esteves A.C."/>
            <person name="Alves A."/>
        </authorList>
    </citation>
    <scope>NUCLEOTIDE SEQUENCE [LARGE SCALE GENOMIC DNA]</scope>
    <source>
        <strain evidence="1 2">LA-SOL3</strain>
    </source>
</reference>
<sequence length="238" mass="26570">MVLIKKICPPERRKATIAVSVSPSSPTLSINNNQQDFQLRISLRIAETTRPGQAITISTNGTVFAPLNPAGQVDTLSRGTVSLAAVVEPPVEGNLRRYIQLGNFKTHEARRESPPADLKERPWVHLLTIPAEGSVEVAHDLPVSRIFRHEEKLTKEDVVGESWRFRLNDGYVGTTWWCCGDLEGDLKEKRLSPWHEGMLSRSYGEPKPDVDDGWVLGCNPVELVFEDQTAGAEFQFVE</sequence>
<dbReference type="Proteomes" id="UP000325902">
    <property type="component" value="Unassembled WGS sequence"/>
</dbReference>
<keyword evidence="2" id="KW-1185">Reference proteome</keyword>
<protein>
    <submittedName>
        <fullName evidence="1">Uncharacterized protein</fullName>
    </submittedName>
</protein>
<proteinExistence type="predicted"/>
<dbReference type="AlphaFoldDB" id="A0A5N5DSY7"/>
<evidence type="ECO:0000313" key="1">
    <source>
        <dbReference type="EMBL" id="KAB2580491.1"/>
    </source>
</evidence>
<dbReference type="OrthoDB" id="2968825at2759"/>